<feature type="region of interest" description="Disordered" evidence="1">
    <location>
        <begin position="446"/>
        <end position="471"/>
    </location>
</feature>
<dbReference type="InterPro" id="IPR025623">
    <property type="entry name" value="YusW"/>
</dbReference>
<gene>
    <name evidence="4" type="ORF">BG53_02510</name>
</gene>
<feature type="domain" description="SLH" evidence="3">
    <location>
        <begin position="113"/>
        <end position="175"/>
    </location>
</feature>
<dbReference type="Proteomes" id="UP000053750">
    <property type="component" value="Unassembled WGS sequence"/>
</dbReference>
<evidence type="ECO:0000313" key="4">
    <source>
        <dbReference type="EMBL" id="EXX88123.1"/>
    </source>
</evidence>
<dbReference type="InterPro" id="IPR001119">
    <property type="entry name" value="SLH_dom"/>
</dbReference>
<feature type="chain" id="PRO_5040942699" evidence="2">
    <location>
        <begin position="29"/>
        <end position="471"/>
    </location>
</feature>
<comment type="caution">
    <text evidence="4">The sequence shown here is derived from an EMBL/GenBank/DDBJ whole genome shotgun (WGS) entry which is preliminary data.</text>
</comment>
<dbReference type="Pfam" id="PF00395">
    <property type="entry name" value="SLH"/>
    <property type="match status" value="2"/>
</dbReference>
<evidence type="ECO:0000256" key="1">
    <source>
        <dbReference type="SAM" id="MobiDB-lite"/>
    </source>
</evidence>
<feature type="domain" description="SLH" evidence="3">
    <location>
        <begin position="43"/>
        <end position="106"/>
    </location>
</feature>
<organism evidence="4 5">
    <name type="scientific">Paenibacillus darwinianus</name>
    <dbReference type="NCBI Taxonomy" id="1380763"/>
    <lineage>
        <taxon>Bacteria</taxon>
        <taxon>Bacillati</taxon>
        <taxon>Bacillota</taxon>
        <taxon>Bacilli</taxon>
        <taxon>Bacillales</taxon>
        <taxon>Paenibacillaceae</taxon>
        <taxon>Paenibacillus</taxon>
    </lineage>
</organism>
<evidence type="ECO:0000256" key="2">
    <source>
        <dbReference type="SAM" id="SignalP"/>
    </source>
</evidence>
<dbReference type="Pfam" id="PF14039">
    <property type="entry name" value="YusW"/>
    <property type="match status" value="1"/>
</dbReference>
<reference evidence="4 5" key="1">
    <citation type="submission" date="2014-02" db="EMBL/GenBank/DDBJ databases">
        <title>Genome sequence of Paenibacillus darwinianus reveals adaptive mechanisms for survival in Antarctic soils.</title>
        <authorList>
            <person name="Dsouza M."/>
            <person name="Taylor M.W."/>
            <person name="Turner S.J."/>
            <person name="Aislabie J."/>
        </authorList>
    </citation>
    <scope>NUCLEOTIDE SEQUENCE [LARGE SCALE GENOMIC DNA]</scope>
    <source>
        <strain evidence="4 5">CE1</strain>
    </source>
</reference>
<evidence type="ECO:0000313" key="5">
    <source>
        <dbReference type="Proteomes" id="UP000053750"/>
    </source>
</evidence>
<keyword evidence="5" id="KW-1185">Reference proteome</keyword>
<keyword evidence="2" id="KW-0732">Signal</keyword>
<proteinExistence type="predicted"/>
<feature type="compositionally biased region" description="Basic and acidic residues" evidence="1">
    <location>
        <begin position="462"/>
        <end position="471"/>
    </location>
</feature>
<accession>A0A9W5S098</accession>
<sequence length="471" mass="50618">MNKKLRHVYRNGLLIAVMLFGFAGQSFAAEHVASGSEEDREELKLEFEDSDEAAWAVESIGKMKSRNVLAGYADGSFRPNQAVTRVEAVVTAVRLMGLEEEAKTKPVSAKLQFKDAASIEKNFKWAKGYIMVALEQGLFDTSDSVLQPDKPATRLWVAGLLVKALGLEKEALATMTVVPDFKDADDIAAGSVGYVNLAVENGIVSGYPDGSFKPGKNVTRAEMAALLVRTGDQLLEQAGAITVTGTITAIDFNGTSNPATTVTDAVYAGNGGSEESYGTITVESYNGDSFTYKIAAALAVPFQKRFIPASQLLVGDAVSVTADGDVVVEASFIDKALVDESTAGITKFELELKSTDGADTSIEYKNEKGRVSAEIVMKADGKKKKLKGDEAAAVVGGLLEASAITPDMTEEEITGQVLAAQELELDQVRELKLEIKFSNGEKIEIEFENDDEDDDNDESDERSDKRTNKKS</sequence>
<feature type="signal peptide" evidence="2">
    <location>
        <begin position="1"/>
        <end position="28"/>
    </location>
</feature>
<dbReference type="InterPro" id="IPR051465">
    <property type="entry name" value="Cell_Envelope_Struct_Comp"/>
</dbReference>
<dbReference type="EMBL" id="JFHU01000134">
    <property type="protein sequence ID" value="EXX88123.1"/>
    <property type="molecule type" value="Genomic_DNA"/>
</dbReference>
<feature type="domain" description="SLH" evidence="3">
    <location>
        <begin position="178"/>
        <end position="241"/>
    </location>
</feature>
<feature type="compositionally biased region" description="Acidic residues" evidence="1">
    <location>
        <begin position="446"/>
        <end position="461"/>
    </location>
</feature>
<dbReference type="PANTHER" id="PTHR43308">
    <property type="entry name" value="OUTER MEMBRANE PROTEIN ALPHA-RELATED"/>
    <property type="match status" value="1"/>
</dbReference>
<name>A0A9W5S098_9BACL</name>
<dbReference type="PANTHER" id="PTHR43308:SF5">
    <property type="entry name" value="S-LAYER PROTEIN _ PEPTIDOGLYCAN ENDO-BETA-N-ACETYLGLUCOSAMINIDASE"/>
    <property type="match status" value="1"/>
</dbReference>
<dbReference type="AlphaFoldDB" id="A0A9W5S098"/>
<protein>
    <submittedName>
        <fullName evidence="4">S-layer protein</fullName>
    </submittedName>
</protein>
<evidence type="ECO:0000259" key="3">
    <source>
        <dbReference type="PROSITE" id="PS51272"/>
    </source>
</evidence>
<dbReference type="PROSITE" id="PS51272">
    <property type="entry name" value="SLH"/>
    <property type="match status" value="3"/>
</dbReference>